<feature type="compositionally biased region" description="Basic and acidic residues" evidence="1">
    <location>
        <begin position="1"/>
        <end position="18"/>
    </location>
</feature>
<organism evidence="2 3">
    <name type="scientific">Champsocephalus esox</name>
    <name type="common">pike icefish</name>
    <dbReference type="NCBI Taxonomy" id="159716"/>
    <lineage>
        <taxon>Eukaryota</taxon>
        <taxon>Metazoa</taxon>
        <taxon>Chordata</taxon>
        <taxon>Craniata</taxon>
        <taxon>Vertebrata</taxon>
        <taxon>Euteleostomi</taxon>
        <taxon>Actinopterygii</taxon>
        <taxon>Neopterygii</taxon>
        <taxon>Teleostei</taxon>
        <taxon>Neoteleostei</taxon>
        <taxon>Acanthomorphata</taxon>
        <taxon>Eupercaria</taxon>
        <taxon>Perciformes</taxon>
        <taxon>Notothenioidei</taxon>
        <taxon>Channichthyidae</taxon>
        <taxon>Champsocephalus</taxon>
    </lineage>
</organism>
<accession>A0AAN8BEM1</accession>
<dbReference type="EMBL" id="JAULUE010002061">
    <property type="protein sequence ID" value="KAK5883377.1"/>
    <property type="molecule type" value="Genomic_DNA"/>
</dbReference>
<sequence>MRRERAEEVMENEGKEAAKASSVLGDTPPSPHLSSFSCLVLKRCLCLSYVRLITGFVFPGFIQPLCPCGYESLSANPPAAAAFPSLISTH</sequence>
<dbReference type="AlphaFoldDB" id="A0AAN8BEM1"/>
<proteinExistence type="predicted"/>
<evidence type="ECO:0000313" key="3">
    <source>
        <dbReference type="Proteomes" id="UP001335648"/>
    </source>
</evidence>
<reference evidence="2 3" key="1">
    <citation type="journal article" date="2023" name="Mol. Biol. Evol.">
        <title>Genomics of Secondarily Temperate Adaptation in the Only Non-Antarctic Icefish.</title>
        <authorList>
            <person name="Rivera-Colon A.G."/>
            <person name="Rayamajhi N."/>
            <person name="Minhas B.F."/>
            <person name="Madrigal G."/>
            <person name="Bilyk K.T."/>
            <person name="Yoon V."/>
            <person name="Hune M."/>
            <person name="Gregory S."/>
            <person name="Cheng C.H.C."/>
            <person name="Catchen J.M."/>
        </authorList>
    </citation>
    <scope>NUCLEOTIDE SEQUENCE [LARGE SCALE GENOMIC DNA]</scope>
    <source>
        <strain evidence="2">JC2023a</strain>
    </source>
</reference>
<keyword evidence="3" id="KW-1185">Reference proteome</keyword>
<gene>
    <name evidence="2" type="ORF">CesoFtcFv8_019714</name>
</gene>
<protein>
    <submittedName>
        <fullName evidence="2">Uncharacterized protein</fullName>
    </submittedName>
</protein>
<feature type="region of interest" description="Disordered" evidence="1">
    <location>
        <begin position="1"/>
        <end position="31"/>
    </location>
</feature>
<dbReference type="Proteomes" id="UP001335648">
    <property type="component" value="Unassembled WGS sequence"/>
</dbReference>
<evidence type="ECO:0000256" key="1">
    <source>
        <dbReference type="SAM" id="MobiDB-lite"/>
    </source>
</evidence>
<evidence type="ECO:0000313" key="2">
    <source>
        <dbReference type="EMBL" id="KAK5883377.1"/>
    </source>
</evidence>
<name>A0AAN8BEM1_9TELE</name>
<comment type="caution">
    <text evidence="2">The sequence shown here is derived from an EMBL/GenBank/DDBJ whole genome shotgun (WGS) entry which is preliminary data.</text>
</comment>